<keyword evidence="6" id="KW-1185">Reference proteome</keyword>
<dbReference type="RefSeq" id="WP_073192910.1">
    <property type="nucleotide sequence ID" value="NZ_FQTW01000004.1"/>
</dbReference>
<feature type="domain" description="Soluble ligand binding" evidence="4">
    <location>
        <begin position="141"/>
        <end position="189"/>
    </location>
</feature>
<reference evidence="5 6" key="1">
    <citation type="submission" date="2016-11" db="EMBL/GenBank/DDBJ databases">
        <authorList>
            <person name="Jaros S."/>
            <person name="Januszkiewicz K."/>
            <person name="Wedrychowicz H."/>
        </authorList>
    </citation>
    <scope>NUCLEOTIDE SEQUENCE [LARGE SCALE GENOMIC DNA]</scope>
    <source>
        <strain evidence="5 6">DSM 25661</strain>
    </source>
</reference>
<accession>A0A1M4VTC5</accession>
<evidence type="ECO:0000259" key="3">
    <source>
        <dbReference type="Pfam" id="PF02563"/>
    </source>
</evidence>
<dbReference type="AlphaFoldDB" id="A0A1M4VTC5"/>
<name>A0A1M4VTC5_9FLAO</name>
<keyword evidence="2" id="KW-0812">Transmembrane</keyword>
<evidence type="ECO:0000259" key="4">
    <source>
        <dbReference type="Pfam" id="PF10531"/>
    </source>
</evidence>
<proteinExistence type="predicted"/>
<evidence type="ECO:0000256" key="1">
    <source>
        <dbReference type="ARBA" id="ARBA00022729"/>
    </source>
</evidence>
<gene>
    <name evidence="5" type="ORF">SAMN05444278_104207</name>
</gene>
<dbReference type="OrthoDB" id="662756at2"/>
<dbReference type="PANTHER" id="PTHR33619:SF3">
    <property type="entry name" value="POLYSACCHARIDE EXPORT PROTEIN GFCE-RELATED"/>
    <property type="match status" value="1"/>
</dbReference>
<evidence type="ECO:0000313" key="6">
    <source>
        <dbReference type="Proteomes" id="UP000184462"/>
    </source>
</evidence>
<dbReference type="GO" id="GO:0015159">
    <property type="term" value="F:polysaccharide transmembrane transporter activity"/>
    <property type="evidence" value="ECO:0007669"/>
    <property type="project" value="InterPro"/>
</dbReference>
<keyword evidence="2" id="KW-0472">Membrane</keyword>
<feature type="domain" description="Polysaccharide export protein N-terminal" evidence="3">
    <location>
        <begin position="64"/>
        <end position="136"/>
    </location>
</feature>
<dbReference type="Pfam" id="PF02563">
    <property type="entry name" value="Poly_export"/>
    <property type="match status" value="1"/>
</dbReference>
<feature type="transmembrane region" description="Helical" evidence="2">
    <location>
        <begin position="231"/>
        <end position="253"/>
    </location>
</feature>
<dbReference type="InterPro" id="IPR049712">
    <property type="entry name" value="Poly_export"/>
</dbReference>
<sequence>MKKFGFLLLIVIIITSCATRKDVVYYQNSDDISLSAIEKVYTHPVIQTNHILHISISSANPESIAAFSKDAGTQQMQARQVQMLKVEGYLVNENGEINFPELGKIKVRGLTTQKAQNLIESQLKTYVKDATVNIRIINNSFTVQGEVSRPGTYEIIDERVTLPQALGLAGGLTIRGQRENIKIFRQLEDKRVVKTIDLTSVDWMNTDYYYVNPNDIIYIEPNDPQIKSAGFITNVGTLLSVFSILLSTAVLLLR</sequence>
<dbReference type="InterPro" id="IPR003715">
    <property type="entry name" value="Poly_export_N"/>
</dbReference>
<keyword evidence="1" id="KW-0732">Signal</keyword>
<evidence type="ECO:0000313" key="5">
    <source>
        <dbReference type="EMBL" id="SHE72053.1"/>
    </source>
</evidence>
<dbReference type="Gene3D" id="3.10.560.10">
    <property type="entry name" value="Outer membrane lipoprotein wza domain like"/>
    <property type="match status" value="1"/>
</dbReference>
<dbReference type="InterPro" id="IPR019554">
    <property type="entry name" value="Soluble_ligand-bd"/>
</dbReference>
<dbReference type="Proteomes" id="UP000184462">
    <property type="component" value="Unassembled WGS sequence"/>
</dbReference>
<protein>
    <submittedName>
        <fullName evidence="5">Polysaccharide export outer membrane protein</fullName>
    </submittedName>
</protein>
<dbReference type="EMBL" id="FQTW01000004">
    <property type="protein sequence ID" value="SHE72053.1"/>
    <property type="molecule type" value="Genomic_DNA"/>
</dbReference>
<keyword evidence="2" id="KW-1133">Transmembrane helix</keyword>
<organism evidence="5 6">
    <name type="scientific">Psychroflexus salarius</name>
    <dbReference type="NCBI Taxonomy" id="1155689"/>
    <lineage>
        <taxon>Bacteria</taxon>
        <taxon>Pseudomonadati</taxon>
        <taxon>Bacteroidota</taxon>
        <taxon>Flavobacteriia</taxon>
        <taxon>Flavobacteriales</taxon>
        <taxon>Flavobacteriaceae</taxon>
        <taxon>Psychroflexus</taxon>
    </lineage>
</organism>
<dbReference type="PROSITE" id="PS51257">
    <property type="entry name" value="PROKAR_LIPOPROTEIN"/>
    <property type="match status" value="1"/>
</dbReference>
<dbReference type="Pfam" id="PF10531">
    <property type="entry name" value="SLBB"/>
    <property type="match status" value="1"/>
</dbReference>
<dbReference type="STRING" id="1155689.SAMN05444278_104207"/>
<dbReference type="PANTHER" id="PTHR33619">
    <property type="entry name" value="POLYSACCHARIDE EXPORT PROTEIN GFCE-RELATED"/>
    <property type="match status" value="1"/>
</dbReference>
<evidence type="ECO:0000256" key="2">
    <source>
        <dbReference type="SAM" id="Phobius"/>
    </source>
</evidence>